<dbReference type="InterPro" id="IPR006058">
    <property type="entry name" value="2Fe2S_fd_BS"/>
</dbReference>
<feature type="region of interest" description="Disordered" evidence="4">
    <location>
        <begin position="74"/>
        <end position="146"/>
    </location>
</feature>
<dbReference type="Gene3D" id="3.10.20.30">
    <property type="match status" value="1"/>
</dbReference>
<dbReference type="PANTHER" id="PTHR45331:SF2">
    <property type="entry name" value="OXIDOREDUCTASE WITH IRON-SULFUR SUBUNIT"/>
    <property type="match status" value="1"/>
</dbReference>
<keyword evidence="1" id="KW-0479">Metal-binding</keyword>
<dbReference type="InterPro" id="IPR052914">
    <property type="entry name" value="Aldehyde_Oxdr_Iron-Sulfur"/>
</dbReference>
<name>A0ABP5XDM4_9ACTN</name>
<dbReference type="InterPro" id="IPR012675">
    <property type="entry name" value="Beta-grasp_dom_sf"/>
</dbReference>
<dbReference type="EMBL" id="BAAASZ010000024">
    <property type="protein sequence ID" value="GAA2447571.1"/>
    <property type="molecule type" value="Genomic_DNA"/>
</dbReference>
<dbReference type="Pfam" id="PF01799">
    <property type="entry name" value="Fer2_2"/>
    <property type="match status" value="1"/>
</dbReference>
<dbReference type="InterPro" id="IPR019546">
    <property type="entry name" value="TAT_signal_bac_arc"/>
</dbReference>
<evidence type="ECO:0000256" key="1">
    <source>
        <dbReference type="ARBA" id="ARBA00022723"/>
    </source>
</evidence>
<evidence type="ECO:0000313" key="6">
    <source>
        <dbReference type="EMBL" id="GAA2447571.1"/>
    </source>
</evidence>
<evidence type="ECO:0000256" key="3">
    <source>
        <dbReference type="ARBA" id="ARBA00023004"/>
    </source>
</evidence>
<dbReference type="Gene3D" id="3.40.50.1820">
    <property type="entry name" value="alpha/beta hydrolase"/>
    <property type="match status" value="1"/>
</dbReference>
<keyword evidence="7" id="KW-1185">Reference proteome</keyword>
<dbReference type="InterPro" id="IPR002888">
    <property type="entry name" value="2Fe-2S-bd"/>
</dbReference>
<dbReference type="Gene3D" id="1.10.150.120">
    <property type="entry name" value="[2Fe-2S]-binding domain"/>
    <property type="match status" value="1"/>
</dbReference>
<dbReference type="InterPro" id="IPR029058">
    <property type="entry name" value="AB_hydrolase_fold"/>
</dbReference>
<evidence type="ECO:0000256" key="2">
    <source>
        <dbReference type="ARBA" id="ARBA00023002"/>
    </source>
</evidence>
<dbReference type="SUPFAM" id="SSF47741">
    <property type="entry name" value="CO dehydrogenase ISP C-domain like"/>
    <property type="match status" value="1"/>
</dbReference>
<dbReference type="PANTHER" id="PTHR45331">
    <property type="entry name" value="OXIDOREDUCTASE, IRON-SULPHUR BINDING SUBUNIT-RELATED-RELATED"/>
    <property type="match status" value="1"/>
</dbReference>
<dbReference type="CDD" id="cd00207">
    <property type="entry name" value="fer2"/>
    <property type="match status" value="1"/>
</dbReference>
<evidence type="ECO:0000259" key="5">
    <source>
        <dbReference type="PROSITE" id="PS51085"/>
    </source>
</evidence>
<sequence length="345" mass="36845">MRAPPAATARRMAGACAENGGPVLRTISTANEARDIDRVRRALGEARISVWGVSYGAYVGAVHARMFPHRTDRVVLDSSGDPDPKRVARGRLANHTGREARWRPAAPRASLPVRVPHGRPRKPAPPKERTPMSPPARRTEDDERPLGASRRRFLSGSAAAGVAAGSLLHGAPPVAADPAADGAAGAAHPVEVEFTLNGERRSLTVDPRTTLLDALRERLGTTGPKKGCDRGQCGACTVHENGRPVLACLTLAATVRGKEITTVEGLAERDELHPVQEAFIDCDAFQCGFCTPGQIMSAAALVDSGRRVTDDRIREYMSGNLCRCGAYPNIVDAVRRAQERGGRRG</sequence>
<dbReference type="InterPro" id="IPR001041">
    <property type="entry name" value="2Fe-2S_ferredoxin-type"/>
</dbReference>
<protein>
    <recommendedName>
        <fullName evidence="5">2Fe-2S ferredoxin-type domain-containing protein</fullName>
    </recommendedName>
</protein>
<evidence type="ECO:0000313" key="7">
    <source>
        <dbReference type="Proteomes" id="UP001501638"/>
    </source>
</evidence>
<dbReference type="InterPro" id="IPR000073">
    <property type="entry name" value="AB_hydrolase_1"/>
</dbReference>
<dbReference type="Pfam" id="PF00561">
    <property type="entry name" value="Abhydrolase_1"/>
    <property type="match status" value="1"/>
</dbReference>
<dbReference type="Pfam" id="PF00111">
    <property type="entry name" value="Fer2"/>
    <property type="match status" value="1"/>
</dbReference>
<dbReference type="PROSITE" id="PS51085">
    <property type="entry name" value="2FE2S_FER_2"/>
    <property type="match status" value="1"/>
</dbReference>
<accession>A0ABP5XDM4</accession>
<proteinExistence type="predicted"/>
<keyword evidence="2" id="KW-0560">Oxidoreductase</keyword>
<dbReference type="InterPro" id="IPR036010">
    <property type="entry name" value="2Fe-2S_ferredoxin-like_sf"/>
</dbReference>
<gene>
    <name evidence="6" type="ORF">GCM10010405_33750</name>
</gene>
<dbReference type="SUPFAM" id="SSF54292">
    <property type="entry name" value="2Fe-2S ferredoxin-like"/>
    <property type="match status" value="1"/>
</dbReference>
<organism evidence="6 7">
    <name type="scientific">Streptomyces macrosporus</name>
    <dbReference type="NCBI Taxonomy" id="44032"/>
    <lineage>
        <taxon>Bacteria</taxon>
        <taxon>Bacillati</taxon>
        <taxon>Actinomycetota</taxon>
        <taxon>Actinomycetes</taxon>
        <taxon>Kitasatosporales</taxon>
        <taxon>Streptomycetaceae</taxon>
        <taxon>Streptomyces</taxon>
    </lineage>
</organism>
<dbReference type="SUPFAM" id="SSF53474">
    <property type="entry name" value="alpha/beta-Hydrolases"/>
    <property type="match status" value="1"/>
</dbReference>
<dbReference type="RefSeq" id="WP_344323680.1">
    <property type="nucleotide sequence ID" value="NZ_BAAASZ010000024.1"/>
</dbReference>
<dbReference type="NCBIfam" id="TIGR01409">
    <property type="entry name" value="TAT_signal_seq"/>
    <property type="match status" value="1"/>
</dbReference>
<keyword evidence="3" id="KW-0408">Iron</keyword>
<comment type="caution">
    <text evidence="6">The sequence shown here is derived from an EMBL/GenBank/DDBJ whole genome shotgun (WGS) entry which is preliminary data.</text>
</comment>
<dbReference type="InterPro" id="IPR036884">
    <property type="entry name" value="2Fe-2S-bd_dom_sf"/>
</dbReference>
<evidence type="ECO:0000256" key="4">
    <source>
        <dbReference type="SAM" id="MobiDB-lite"/>
    </source>
</evidence>
<feature type="domain" description="2Fe-2S ferredoxin-type" evidence="5">
    <location>
        <begin position="190"/>
        <end position="266"/>
    </location>
</feature>
<dbReference type="Proteomes" id="UP001501638">
    <property type="component" value="Unassembled WGS sequence"/>
</dbReference>
<reference evidence="7" key="1">
    <citation type="journal article" date="2019" name="Int. J. Syst. Evol. Microbiol.">
        <title>The Global Catalogue of Microorganisms (GCM) 10K type strain sequencing project: providing services to taxonomists for standard genome sequencing and annotation.</title>
        <authorList>
            <consortium name="The Broad Institute Genomics Platform"/>
            <consortium name="The Broad Institute Genome Sequencing Center for Infectious Disease"/>
            <person name="Wu L."/>
            <person name="Ma J."/>
        </authorList>
    </citation>
    <scope>NUCLEOTIDE SEQUENCE [LARGE SCALE GENOMIC DNA]</scope>
    <source>
        <strain evidence="7">JCM 6305</strain>
    </source>
</reference>
<dbReference type="PROSITE" id="PS00197">
    <property type="entry name" value="2FE2S_FER_1"/>
    <property type="match status" value="1"/>
</dbReference>